<evidence type="ECO:0000256" key="1">
    <source>
        <dbReference type="ARBA" id="ARBA00022500"/>
    </source>
</evidence>
<dbReference type="InterPro" id="IPR028976">
    <property type="entry name" value="CheC-like_sf"/>
</dbReference>
<dbReference type="PANTHER" id="PTHR43693:SF1">
    <property type="entry name" value="PROTEIN PHOSPHATASE CHEZ"/>
    <property type="match status" value="1"/>
</dbReference>
<evidence type="ECO:0000259" key="3">
    <source>
        <dbReference type="Pfam" id="PF04509"/>
    </source>
</evidence>
<evidence type="ECO:0000313" key="4">
    <source>
        <dbReference type="EMBL" id="ABK97726.1"/>
    </source>
</evidence>
<dbReference type="GO" id="GO:0006935">
    <property type="term" value="P:chemotaxis"/>
    <property type="evidence" value="ECO:0007669"/>
    <property type="project" value="UniProtKB-KW"/>
</dbReference>
<dbReference type="SUPFAM" id="SSF103039">
    <property type="entry name" value="CheC-like"/>
    <property type="match status" value="1"/>
</dbReference>
<reference evidence="4 5" key="1">
    <citation type="submission" date="2006-10" db="EMBL/GenBank/DDBJ databases">
        <title>Complete sequence of chromosome of Pelobacter propionicus DSM 2379.</title>
        <authorList>
            <consortium name="US DOE Joint Genome Institute"/>
            <person name="Copeland A."/>
            <person name="Lucas S."/>
            <person name="Lapidus A."/>
            <person name="Barry K."/>
            <person name="Detter J.C."/>
            <person name="Glavina del Rio T."/>
            <person name="Hammon N."/>
            <person name="Israni S."/>
            <person name="Dalin E."/>
            <person name="Tice H."/>
            <person name="Pitluck S."/>
            <person name="Saunders E."/>
            <person name="Brettin T."/>
            <person name="Bruce D."/>
            <person name="Han C."/>
            <person name="Tapia R."/>
            <person name="Schmutz J."/>
            <person name="Larimer F."/>
            <person name="Land M."/>
            <person name="Hauser L."/>
            <person name="Kyrpides N."/>
            <person name="Kim E."/>
            <person name="Lovley D."/>
            <person name="Richardson P."/>
        </authorList>
    </citation>
    <scope>NUCLEOTIDE SEQUENCE [LARGE SCALE GENOMIC DNA]</scope>
    <source>
        <strain evidence="5">DSM 2379 / NBRC 103807 / OttBd1</strain>
    </source>
</reference>
<dbReference type="KEGG" id="ppd:Ppro_0086"/>
<dbReference type="AlphaFoldDB" id="A1AK56"/>
<dbReference type="InterPro" id="IPR050992">
    <property type="entry name" value="CheZ_family_phosphatases"/>
</dbReference>
<dbReference type="STRING" id="338966.Ppro_0086"/>
<dbReference type="Pfam" id="PF04509">
    <property type="entry name" value="CheC"/>
    <property type="match status" value="1"/>
</dbReference>
<gene>
    <name evidence="4" type="ordered locus">Ppro_0086</name>
</gene>
<accession>A1AK56</accession>
<feature type="domain" description="CheC-like protein" evidence="3">
    <location>
        <begin position="116"/>
        <end position="150"/>
    </location>
</feature>
<sequence>MDVCHDALSSDEREILQEIMNIAFGKAAADLAEVINIFVVLSVPLVEVFKARTLPEYLTEQVSDYDRISILEQNFWGDFKGSAFMIFHADAGRELISIFGEESEVMGSYSLDTLERETLMEVGNILIGACVGKLAELLGDMVTYSPPRVITNNTPQDAFPENSFDDDATAIVLKTVFRFNERNTEGLLFLVTSHDSVIWLKKALAAFMEQYE</sequence>
<dbReference type="PANTHER" id="PTHR43693">
    <property type="entry name" value="PROTEIN PHOSPHATASE CHEZ"/>
    <property type="match status" value="1"/>
</dbReference>
<dbReference type="Gene3D" id="3.40.1550.10">
    <property type="entry name" value="CheC-like"/>
    <property type="match status" value="1"/>
</dbReference>
<evidence type="ECO:0000256" key="2">
    <source>
        <dbReference type="ARBA" id="ARBA00022801"/>
    </source>
</evidence>
<evidence type="ECO:0000313" key="5">
    <source>
        <dbReference type="Proteomes" id="UP000006732"/>
    </source>
</evidence>
<dbReference type="OrthoDB" id="9812187at2"/>
<dbReference type="eggNOG" id="COG1776">
    <property type="taxonomic scope" value="Bacteria"/>
</dbReference>
<dbReference type="EMBL" id="CP000482">
    <property type="protein sequence ID" value="ABK97726.1"/>
    <property type="molecule type" value="Genomic_DNA"/>
</dbReference>
<dbReference type="Proteomes" id="UP000006732">
    <property type="component" value="Chromosome"/>
</dbReference>
<dbReference type="InterPro" id="IPR007597">
    <property type="entry name" value="CheC"/>
</dbReference>
<dbReference type="GO" id="GO:0016787">
    <property type="term" value="F:hydrolase activity"/>
    <property type="evidence" value="ECO:0007669"/>
    <property type="project" value="UniProtKB-KW"/>
</dbReference>
<proteinExistence type="predicted"/>
<dbReference type="CDD" id="cd17910">
    <property type="entry name" value="CheC_ClassII"/>
    <property type="match status" value="1"/>
</dbReference>
<keyword evidence="1" id="KW-0145">Chemotaxis</keyword>
<organism evidence="4 5">
    <name type="scientific">Pelobacter propionicus (strain DSM 2379 / NBRC 103807 / OttBd1)</name>
    <dbReference type="NCBI Taxonomy" id="338966"/>
    <lineage>
        <taxon>Bacteria</taxon>
        <taxon>Pseudomonadati</taxon>
        <taxon>Thermodesulfobacteriota</taxon>
        <taxon>Desulfuromonadia</taxon>
        <taxon>Desulfuromonadales</taxon>
        <taxon>Desulfuromonadaceae</taxon>
        <taxon>Pelobacter</taxon>
    </lineage>
</organism>
<name>A1AK56_PELPD</name>
<keyword evidence="5" id="KW-1185">Reference proteome</keyword>
<protein>
    <submittedName>
        <fullName evidence="4">CheC, inhibitor of MCP methylation</fullName>
    </submittedName>
</protein>
<keyword evidence="2" id="KW-0378">Hydrolase</keyword>
<dbReference type="HOGENOM" id="CLU_087860_0_1_7"/>